<dbReference type="Gene3D" id="2.130.10.80">
    <property type="entry name" value="Galactose oxidase/kelch, beta-propeller"/>
    <property type="match status" value="2"/>
</dbReference>
<dbReference type="PANTHER" id="PTHR46260">
    <property type="entry name" value="RING-TYPE DOMAIN-CONTAINING PROTEIN"/>
    <property type="match status" value="1"/>
</dbReference>
<dbReference type="InterPro" id="IPR015915">
    <property type="entry name" value="Kelch-typ_b-propeller"/>
</dbReference>
<sequence length="1020" mass="102072">MHAVRVRSALLGCWMGLWVGCSSPPPGTQTLARHAEPLVMDGWEGTASMPESRKYHAGVELASGRVLVTGGYNASGYLSSASVYEPGAGTWTAVAPMPVARQAHTATRLPSGQVLVVGGENTTGRLATAVVYEPATNTWSSAGGFASGLGRKELTATLLPSGKVLVAGGNNGGARTTVDVYDAQAGSWTPGPNLGTPRRAHTATLLPSGRVLVVGGTGSTSLATAEVYEPTSNKWTATGALTTPRYNHTATLLASGQVLVVGGRNSTGVVGTAELYDPSTGTWSPAGTLATGRESHTATLLSTGQVLVVGGLNGSALSSSELYEPTTRTWSGVGALATARYAHVAVLLEAQKKVLVVGGIGTASLATAELYTYDACAGVTCNTPPGGCYQAAGTCSLGVCSYAPKAAGTVCDDGEGCTGDDTCNGAGVCAGRALSCDSAPGQCYEPVGTCTQGSCAYQYKADGAACDDHDACTVNEVCNGVGGCGGTPVTCTTPPGQCYESTGTCGAGGACSYAPRAAGTACNDGNANTVQDVCNGTGGCAGVVACTTPPDACHGSPGTYANGVCTYPLKAAGTVCGAGQVCDATGTCGSGCWIGGAYYAAGSTNPSGDCQQCNPSVSTSSWSFKPATTQCRAAGGVCDVAEYCTGNSASCPADAVVNAGTSCRAAAGNCDVAEVCDGAGKTCPSDAHAANGTSCGSTGYGGWGSCGGGANYCATSGTQSRSMTTYTCNSGTCNASTSSQSQTCSLTPTTCAAPTYGSWSGCSYYDVCSNEGERSRTVTRYSLNCATGQCAASTTTEYDGCTRTMPTGSCGSPSYGGWGTCNVSNYCSTSGTQYRSMTTYTCGGGTCNASAGSQSQSCSVYPDTSCPGASYGAWSACSFGDACTTTGTQSRSVTSYDFNCSSGQCNASTSTQTQTCTRAPPTVECSGPSYGAWSACTSTDACGQGGVQSRTVTTYSASGCQCVASTTTETQACPTNSTYPWMACGNMCVNVSDNFNHCGGCGQKCPNYKFVCVEGICEFQ</sequence>
<evidence type="ECO:0000313" key="5">
    <source>
        <dbReference type="Proteomes" id="UP000217257"/>
    </source>
</evidence>
<dbReference type="InterPro" id="IPR036436">
    <property type="entry name" value="Disintegrin_dom_sf"/>
</dbReference>
<dbReference type="InterPro" id="IPR000884">
    <property type="entry name" value="TSP1_rpt"/>
</dbReference>
<dbReference type="SUPFAM" id="SSF57552">
    <property type="entry name" value="Blood coagulation inhibitor (disintegrin)"/>
    <property type="match status" value="2"/>
</dbReference>
<evidence type="ECO:0000256" key="1">
    <source>
        <dbReference type="ARBA" id="ARBA00022441"/>
    </source>
</evidence>
<name>A0A250J0N8_9BACT</name>
<evidence type="ECO:0000256" key="2">
    <source>
        <dbReference type="ARBA" id="ARBA00022737"/>
    </source>
</evidence>
<keyword evidence="1" id="KW-0880">Kelch repeat</keyword>
<organism evidence="4 5">
    <name type="scientific">Cystobacter fuscus</name>
    <dbReference type="NCBI Taxonomy" id="43"/>
    <lineage>
        <taxon>Bacteria</taxon>
        <taxon>Pseudomonadati</taxon>
        <taxon>Myxococcota</taxon>
        <taxon>Myxococcia</taxon>
        <taxon>Myxococcales</taxon>
        <taxon>Cystobacterineae</taxon>
        <taxon>Archangiaceae</taxon>
        <taxon>Cystobacter</taxon>
    </lineage>
</organism>
<dbReference type="PANTHER" id="PTHR46260:SF3">
    <property type="entry name" value="RING-TYPE DOMAIN-CONTAINING PROTEIN"/>
    <property type="match status" value="1"/>
</dbReference>
<dbReference type="Gene3D" id="2.120.10.80">
    <property type="entry name" value="Kelch-type beta propeller"/>
    <property type="match status" value="1"/>
</dbReference>
<reference evidence="4 5" key="1">
    <citation type="submission" date="2017-06" db="EMBL/GenBank/DDBJ databases">
        <title>Sequencing and comparative analysis of myxobacterial genomes.</title>
        <authorList>
            <person name="Rupp O."/>
            <person name="Goesmann A."/>
            <person name="Sogaard-Andersen L."/>
        </authorList>
    </citation>
    <scope>NUCLEOTIDE SEQUENCE [LARGE SCALE GENOMIC DNA]</scope>
    <source>
        <strain evidence="4 5">DSM 52655</strain>
    </source>
</reference>
<dbReference type="InterPro" id="IPR037293">
    <property type="entry name" value="Gal_Oxidase_central_sf"/>
</dbReference>
<protein>
    <submittedName>
        <fullName evidence="4">Branched-chain amino acid ABC transporter substrate-binding protein</fullName>
    </submittedName>
</protein>
<dbReference type="Pfam" id="PF01344">
    <property type="entry name" value="Kelch_1"/>
    <property type="match status" value="1"/>
</dbReference>
<evidence type="ECO:0000259" key="3">
    <source>
        <dbReference type="SMART" id="SM00050"/>
    </source>
</evidence>
<dbReference type="SUPFAM" id="SSF50965">
    <property type="entry name" value="Galactose oxidase, central domain"/>
    <property type="match status" value="1"/>
</dbReference>
<dbReference type="KEGG" id="cfus:CYFUS_002534"/>
<dbReference type="EMBL" id="CP022098">
    <property type="protein sequence ID" value="ATB37113.1"/>
    <property type="molecule type" value="Genomic_DNA"/>
</dbReference>
<dbReference type="AlphaFoldDB" id="A0A250J0N8"/>
<dbReference type="InterPro" id="IPR051746">
    <property type="entry name" value="Kelch_domain_containing_8"/>
</dbReference>
<dbReference type="SMART" id="SM00612">
    <property type="entry name" value="Kelch"/>
    <property type="match status" value="6"/>
</dbReference>
<dbReference type="PROSITE" id="PS51257">
    <property type="entry name" value="PROKAR_LIPOPROTEIN"/>
    <property type="match status" value="1"/>
</dbReference>
<dbReference type="Gene3D" id="4.10.70.10">
    <property type="entry name" value="Disintegrin domain"/>
    <property type="match status" value="2"/>
</dbReference>
<dbReference type="PROSITE" id="PS50092">
    <property type="entry name" value="TSP1"/>
    <property type="match status" value="1"/>
</dbReference>
<dbReference type="SMART" id="SM00050">
    <property type="entry name" value="DISIN"/>
    <property type="match status" value="1"/>
</dbReference>
<keyword evidence="2" id="KW-0677">Repeat</keyword>
<feature type="domain" description="Disintegrin" evidence="3">
    <location>
        <begin position="576"/>
        <end position="657"/>
    </location>
</feature>
<dbReference type="SUPFAM" id="SSF117281">
    <property type="entry name" value="Kelch motif"/>
    <property type="match status" value="1"/>
</dbReference>
<dbReference type="Pfam" id="PF24681">
    <property type="entry name" value="Kelch_KLHDC2_KLHL20_DRC7"/>
    <property type="match status" value="1"/>
</dbReference>
<dbReference type="InterPro" id="IPR006652">
    <property type="entry name" value="Kelch_1"/>
</dbReference>
<dbReference type="InterPro" id="IPR001762">
    <property type="entry name" value="Disintegrin_dom"/>
</dbReference>
<gene>
    <name evidence="4" type="ORF">CYFUS_002534</name>
</gene>
<evidence type="ECO:0000313" key="4">
    <source>
        <dbReference type="EMBL" id="ATB37113.1"/>
    </source>
</evidence>
<dbReference type="InterPro" id="IPR011043">
    <property type="entry name" value="Gal_Oxase/kelch_b-propeller"/>
</dbReference>
<accession>A0A250J0N8</accession>
<proteinExistence type="predicted"/>
<dbReference type="Proteomes" id="UP000217257">
    <property type="component" value="Chromosome"/>
</dbReference>